<dbReference type="Gene3D" id="3.90.550.10">
    <property type="entry name" value="Spore Coat Polysaccharide Biosynthesis Protein SpsA, Chain A"/>
    <property type="match status" value="1"/>
</dbReference>
<dbReference type="SUPFAM" id="SSF53448">
    <property type="entry name" value="Nucleotide-diphospho-sugar transferases"/>
    <property type="match status" value="1"/>
</dbReference>
<dbReference type="EMBL" id="QRGR01000010">
    <property type="protein sequence ID" value="RDV15090.1"/>
    <property type="molecule type" value="Genomic_DNA"/>
</dbReference>
<dbReference type="Proteomes" id="UP000256708">
    <property type="component" value="Unassembled WGS sequence"/>
</dbReference>
<feature type="domain" description="MannoseP isomerase/GMP-like beta-helix" evidence="9">
    <location>
        <begin position="294"/>
        <end position="344"/>
    </location>
</feature>
<dbReference type="SUPFAM" id="SSF159283">
    <property type="entry name" value="Guanosine diphospho-D-mannose pyrophosphorylase/mannose-6-phosphate isomerase linker domain"/>
    <property type="match status" value="1"/>
</dbReference>
<dbReference type="GO" id="GO:0009298">
    <property type="term" value="P:GDP-mannose biosynthetic process"/>
    <property type="evidence" value="ECO:0007669"/>
    <property type="project" value="TreeGrafter"/>
</dbReference>
<reference evidence="11" key="1">
    <citation type="submission" date="2018-08" db="EMBL/GenBank/DDBJ databases">
        <authorList>
            <person name="Liu Z.-W."/>
            <person name="Du Z.-J."/>
        </authorList>
    </citation>
    <scope>NUCLEOTIDE SEQUENCE [LARGE SCALE GENOMIC DNA]</scope>
    <source>
        <strain evidence="11">H4X</strain>
    </source>
</reference>
<dbReference type="InterPro" id="IPR029044">
    <property type="entry name" value="Nucleotide-diphossugar_trans"/>
</dbReference>
<evidence type="ECO:0000256" key="1">
    <source>
        <dbReference type="ARBA" id="ARBA00006115"/>
    </source>
</evidence>
<dbReference type="InterPro" id="IPR005835">
    <property type="entry name" value="NTP_transferase_dom"/>
</dbReference>
<dbReference type="CDD" id="cd02509">
    <property type="entry name" value="GDP-M1P_Guanylyltransferase"/>
    <property type="match status" value="1"/>
</dbReference>
<dbReference type="EC" id="2.7.7.13" evidence="2"/>
<evidence type="ECO:0000256" key="3">
    <source>
        <dbReference type="ARBA" id="ARBA00022679"/>
    </source>
</evidence>
<evidence type="ECO:0000256" key="4">
    <source>
        <dbReference type="ARBA" id="ARBA00022695"/>
    </source>
</evidence>
<keyword evidence="4 10" id="KW-0548">Nucleotidyltransferase</keyword>
<dbReference type="GO" id="GO:0005525">
    <property type="term" value="F:GTP binding"/>
    <property type="evidence" value="ECO:0007669"/>
    <property type="project" value="UniProtKB-KW"/>
</dbReference>
<dbReference type="FunFam" id="3.90.550.10:FF:000046">
    <property type="entry name" value="Mannose-1-phosphate guanylyltransferase (GDP)"/>
    <property type="match status" value="1"/>
</dbReference>
<feature type="domain" description="Nucleotidyl transferase" evidence="8">
    <location>
        <begin position="7"/>
        <end position="288"/>
    </location>
</feature>
<accession>A0A3D8LCG9</accession>
<evidence type="ECO:0000256" key="5">
    <source>
        <dbReference type="ARBA" id="ARBA00022741"/>
    </source>
</evidence>
<evidence type="ECO:0000256" key="2">
    <source>
        <dbReference type="ARBA" id="ARBA00012387"/>
    </source>
</evidence>
<comment type="similarity">
    <text evidence="1">Belongs to the mannose-6-phosphate isomerase type 2 family.</text>
</comment>
<dbReference type="GO" id="GO:0004475">
    <property type="term" value="F:mannose-1-phosphate guanylyltransferase (GTP) activity"/>
    <property type="evidence" value="ECO:0007669"/>
    <property type="project" value="UniProtKB-EC"/>
</dbReference>
<dbReference type="RefSeq" id="WP_115565504.1">
    <property type="nucleotide sequence ID" value="NZ_QRGR01000010.1"/>
</dbReference>
<keyword evidence="5" id="KW-0547">Nucleotide-binding</keyword>
<dbReference type="PANTHER" id="PTHR46390:SF1">
    <property type="entry name" value="MANNOSE-1-PHOSPHATE GUANYLYLTRANSFERASE"/>
    <property type="match status" value="1"/>
</dbReference>
<keyword evidence="11" id="KW-1185">Reference proteome</keyword>
<dbReference type="AlphaFoldDB" id="A0A3D8LCG9"/>
<dbReference type="Pfam" id="PF22640">
    <property type="entry name" value="ManC_GMP_beta-helix"/>
    <property type="match status" value="1"/>
</dbReference>
<evidence type="ECO:0000259" key="8">
    <source>
        <dbReference type="Pfam" id="PF00483"/>
    </source>
</evidence>
<organism evidence="10 11">
    <name type="scientific">Pontibacter diazotrophicus</name>
    <dbReference type="NCBI Taxonomy" id="1400979"/>
    <lineage>
        <taxon>Bacteria</taxon>
        <taxon>Pseudomonadati</taxon>
        <taxon>Bacteroidota</taxon>
        <taxon>Cytophagia</taxon>
        <taxon>Cytophagales</taxon>
        <taxon>Hymenobacteraceae</taxon>
        <taxon>Pontibacter</taxon>
    </lineage>
</organism>
<dbReference type="Pfam" id="PF00483">
    <property type="entry name" value="NTP_transferase"/>
    <property type="match status" value="1"/>
</dbReference>
<protein>
    <recommendedName>
        <fullName evidence="2">mannose-1-phosphate guanylyltransferase</fullName>
        <ecNumber evidence="2">2.7.7.13</ecNumber>
    </recommendedName>
</protein>
<evidence type="ECO:0000256" key="7">
    <source>
        <dbReference type="ARBA" id="ARBA00047343"/>
    </source>
</evidence>
<gene>
    <name evidence="10" type="ORF">DXT99_10470</name>
</gene>
<comment type="caution">
    <text evidence="10">The sequence shown here is derived from an EMBL/GenBank/DDBJ whole genome shotgun (WGS) entry which is preliminary data.</text>
</comment>
<evidence type="ECO:0000259" key="9">
    <source>
        <dbReference type="Pfam" id="PF22640"/>
    </source>
</evidence>
<evidence type="ECO:0000313" key="11">
    <source>
        <dbReference type="Proteomes" id="UP000256708"/>
    </source>
</evidence>
<dbReference type="OrthoDB" id="9806359at2"/>
<name>A0A3D8LCG9_9BACT</name>
<proteinExistence type="inferred from homology"/>
<comment type="catalytic activity">
    <reaction evidence="7">
        <text>alpha-D-mannose 1-phosphate + GTP + H(+) = GDP-alpha-D-mannose + diphosphate</text>
        <dbReference type="Rhea" id="RHEA:15229"/>
        <dbReference type="ChEBI" id="CHEBI:15378"/>
        <dbReference type="ChEBI" id="CHEBI:33019"/>
        <dbReference type="ChEBI" id="CHEBI:37565"/>
        <dbReference type="ChEBI" id="CHEBI:57527"/>
        <dbReference type="ChEBI" id="CHEBI:58409"/>
        <dbReference type="EC" id="2.7.7.13"/>
    </reaction>
</comment>
<evidence type="ECO:0000313" key="10">
    <source>
        <dbReference type="EMBL" id="RDV15090.1"/>
    </source>
</evidence>
<sequence length="358" mass="40687">MRNDTYVVIMAGGIGSRFWPFSRSNYPKQFHDVLGTGESMLQMTMKRFQDICPVENIFVVTNKDYKELVQQQLPELTENQILLEPVGRNTAPCIAYASYKIAQLNPEANLVVTPSDHVVLKQDVFTNVIQEAVDAAAKDDVLITLGITPSRPDTGYGYIQYLNDESQKIKKVKTFTEKPDLELAKMFLDSGDFVWNSGIFIWNVQSILKAFHQQLSEITEIFDEGTSTMNTPEEQNFIMKAYSHCRNVSIDYGIMEKVDNVYVLLADIGWSDLGTWNSLYTINDKDENGNVVDGEVILYDTKDCIIKTPKERLVVLQGLEDYIVAEYDNVLMICKKGEEQKVKDFMADAKSKKGPEYI</sequence>
<evidence type="ECO:0000256" key="6">
    <source>
        <dbReference type="ARBA" id="ARBA00023134"/>
    </source>
</evidence>
<keyword evidence="3 10" id="KW-0808">Transferase</keyword>
<dbReference type="InterPro" id="IPR051161">
    <property type="entry name" value="Mannose-6P_isomerase_type2"/>
</dbReference>
<dbReference type="InterPro" id="IPR054566">
    <property type="entry name" value="ManC/GMP-like_b-helix"/>
</dbReference>
<dbReference type="PANTHER" id="PTHR46390">
    <property type="entry name" value="MANNOSE-1-PHOSPHATE GUANYLYLTRANSFERASE"/>
    <property type="match status" value="1"/>
</dbReference>
<keyword evidence="6" id="KW-0342">GTP-binding</keyword>
<dbReference type="InterPro" id="IPR049577">
    <property type="entry name" value="GMPP_N"/>
</dbReference>